<dbReference type="GO" id="GO:0005524">
    <property type="term" value="F:ATP binding"/>
    <property type="evidence" value="ECO:0007669"/>
    <property type="project" value="InterPro"/>
</dbReference>
<dbReference type="AlphaFoldDB" id="A0A0W0VU24"/>
<dbReference type="InterPro" id="IPR013159">
    <property type="entry name" value="DnaA_C"/>
</dbReference>
<comment type="caution">
    <text evidence="2">The sequence shown here is derived from an EMBL/GenBank/DDBJ whole genome shotgun (WGS) entry which is preliminary data.</text>
</comment>
<gene>
    <name evidence="2" type="ORF">Llan_0780</name>
</gene>
<dbReference type="Proteomes" id="UP000054869">
    <property type="component" value="Unassembled WGS sequence"/>
</dbReference>
<dbReference type="OrthoDB" id="9814067at2"/>
<name>A0A0W0VU24_9GAMM</name>
<organism evidence="2 3">
    <name type="scientific">Legionella lansingensis</name>
    <dbReference type="NCBI Taxonomy" id="45067"/>
    <lineage>
        <taxon>Bacteria</taxon>
        <taxon>Pseudomonadati</taxon>
        <taxon>Pseudomonadota</taxon>
        <taxon>Gammaproteobacteria</taxon>
        <taxon>Legionellales</taxon>
        <taxon>Legionellaceae</taxon>
        <taxon>Legionella</taxon>
    </lineage>
</organism>
<dbReference type="PATRIC" id="fig|45067.4.peg.810"/>
<dbReference type="PANTHER" id="PTHR34322:SF2">
    <property type="entry name" value="TRANSPOSASE IS200-LIKE DOMAIN-CONTAINING PROTEIN"/>
    <property type="match status" value="1"/>
</dbReference>
<accession>A0A0W0VU24</accession>
<dbReference type="eggNOG" id="COG0593">
    <property type="taxonomic scope" value="Bacteria"/>
</dbReference>
<keyword evidence="3" id="KW-1185">Reference proteome</keyword>
<dbReference type="PANTHER" id="PTHR34322">
    <property type="entry name" value="TRANSPOSASE, Y1_TNP DOMAIN-CONTAINING"/>
    <property type="match status" value="1"/>
</dbReference>
<dbReference type="GO" id="GO:0043565">
    <property type="term" value="F:sequence-specific DNA binding"/>
    <property type="evidence" value="ECO:0007669"/>
    <property type="project" value="InterPro"/>
</dbReference>
<dbReference type="InterPro" id="IPR002686">
    <property type="entry name" value="Transposase_17"/>
</dbReference>
<dbReference type="InterPro" id="IPR010921">
    <property type="entry name" value="Trp_repressor/repl_initiator"/>
</dbReference>
<reference evidence="2 3" key="1">
    <citation type="submission" date="2015-11" db="EMBL/GenBank/DDBJ databases">
        <title>Genomic analysis of 38 Legionella species identifies large and diverse effector repertoires.</title>
        <authorList>
            <person name="Burstein D."/>
            <person name="Amaro F."/>
            <person name="Zusman T."/>
            <person name="Lifshitz Z."/>
            <person name="Cohen O."/>
            <person name="Gilbert J.A."/>
            <person name="Pupko T."/>
            <person name="Shuman H.A."/>
            <person name="Segal G."/>
        </authorList>
    </citation>
    <scope>NUCLEOTIDE SEQUENCE [LARGE SCALE GENOMIC DNA]</scope>
    <source>
        <strain evidence="2 3">ATCC 49751</strain>
    </source>
</reference>
<dbReference type="InterPro" id="IPR036515">
    <property type="entry name" value="Transposase_17_sf"/>
</dbReference>
<dbReference type="SMART" id="SM01321">
    <property type="entry name" value="Y1_Tnp"/>
    <property type="match status" value="1"/>
</dbReference>
<dbReference type="RefSeq" id="WP_028373963.1">
    <property type="nucleotide sequence ID" value="NZ_CAAAJD010000036.1"/>
</dbReference>
<dbReference type="GO" id="GO:0004803">
    <property type="term" value="F:transposase activity"/>
    <property type="evidence" value="ECO:0007669"/>
    <property type="project" value="InterPro"/>
</dbReference>
<sequence>MSRPQRIEYENAFYHVMNRGAGRRKIFNNDQERTLFLSIISEAHLQFNIEIHAYCLMTNHYHLLIKTPSGNLSRAMRHINGVYTQRYNRLNITDGPLFRGRYKSILVDSDSYLLHLSKYIHLNPLEARMVDELRKYKWSSYPAYIGTCPPPTWLFQSEIYGQLTNTSNKMEAYRLFMNETELNNKIKVFYHKERKSPVLGSDLFISSLKVLNQSKEIPREDRLLNRPPILLIIKETAQEFSQSIETTIRSQKGRGRENTPRKIAMYIAKTIWGYRLKEITEAFGLSHYGGVANAIFMVSKKLEVNPELSLKLNTIIKRLDPSH</sequence>
<dbReference type="SUPFAM" id="SSF143422">
    <property type="entry name" value="Transposase IS200-like"/>
    <property type="match status" value="1"/>
</dbReference>
<dbReference type="SUPFAM" id="SSF48295">
    <property type="entry name" value="TrpR-like"/>
    <property type="match status" value="1"/>
</dbReference>
<proteinExistence type="predicted"/>
<dbReference type="Gene3D" id="3.30.70.1290">
    <property type="entry name" value="Transposase IS200-like"/>
    <property type="match status" value="1"/>
</dbReference>
<dbReference type="Gene3D" id="1.10.1750.10">
    <property type="match status" value="1"/>
</dbReference>
<protein>
    <submittedName>
        <fullName evidence="2">Chromosomal replication initiation protein</fullName>
    </submittedName>
</protein>
<evidence type="ECO:0000313" key="2">
    <source>
        <dbReference type="EMBL" id="KTD23522.1"/>
    </source>
</evidence>
<feature type="domain" description="Transposase IS200-like" evidence="1">
    <location>
        <begin position="9"/>
        <end position="123"/>
    </location>
</feature>
<evidence type="ECO:0000259" key="1">
    <source>
        <dbReference type="SMART" id="SM01321"/>
    </source>
</evidence>
<dbReference type="CDD" id="cd06571">
    <property type="entry name" value="Bac_DnaA_C"/>
    <property type="match status" value="1"/>
</dbReference>
<evidence type="ECO:0000313" key="3">
    <source>
        <dbReference type="Proteomes" id="UP000054869"/>
    </source>
</evidence>
<dbReference type="STRING" id="45067.Llan_0780"/>
<dbReference type="eggNOG" id="COG1943">
    <property type="taxonomic scope" value="Bacteria"/>
</dbReference>
<dbReference type="GO" id="GO:0006270">
    <property type="term" value="P:DNA replication initiation"/>
    <property type="evidence" value="ECO:0007669"/>
    <property type="project" value="InterPro"/>
</dbReference>
<dbReference type="GO" id="GO:0006313">
    <property type="term" value="P:DNA transposition"/>
    <property type="evidence" value="ECO:0007669"/>
    <property type="project" value="InterPro"/>
</dbReference>
<dbReference type="GO" id="GO:0006275">
    <property type="term" value="P:regulation of DNA replication"/>
    <property type="evidence" value="ECO:0007669"/>
    <property type="project" value="InterPro"/>
</dbReference>
<dbReference type="Pfam" id="PF01797">
    <property type="entry name" value="Y1_Tnp"/>
    <property type="match status" value="1"/>
</dbReference>
<dbReference type="EMBL" id="LNYI01000013">
    <property type="protein sequence ID" value="KTD23522.1"/>
    <property type="molecule type" value="Genomic_DNA"/>
</dbReference>